<reference evidence="2 3" key="1">
    <citation type="submission" date="2019-01" db="EMBL/GenBank/DDBJ databases">
        <title>Sequencing of cultivated peanut Arachis hypogaea provides insights into genome evolution and oil improvement.</title>
        <authorList>
            <person name="Chen X."/>
        </authorList>
    </citation>
    <scope>NUCLEOTIDE SEQUENCE [LARGE SCALE GENOMIC DNA]</scope>
    <source>
        <strain evidence="3">cv. Fuhuasheng</strain>
        <tissue evidence="2">Leaves</tissue>
    </source>
</reference>
<sequence length="344" mass="38423">MNHAVTFVKELITEGQGWNINELRKHFDGGIIGKIIRTPMGSTPLRRDIMLPGESREPESTEHALLLCPWTRAAWFGAQVQCCPTAHTVSSFGKWIMDLFKNMKACTGTDYELCISKVGFLAWEVWKARNHAVHQRSKPNPLLVIYKAKQIETEFAEMAEEPAKSFVNDRRTVRRVTWRPPLPGWIKCNVDAAFLAALSGGATAAVFRDYAGNLLTASNFKIAATSPLVAEALAVRVALIIAKNFQLKRIIFESDSLILIQALKSKASIAEIQVILDDILDLARHISNCGFTWVPRDGNALVHEVAKLSADGSLQQDWLRCKPQTITNILKRENDMSLQMANRS</sequence>
<feature type="domain" description="RNase H type-1" evidence="1">
    <location>
        <begin position="189"/>
        <end position="308"/>
    </location>
</feature>
<dbReference type="Pfam" id="PF13456">
    <property type="entry name" value="RVT_3"/>
    <property type="match status" value="1"/>
</dbReference>
<dbReference type="InterPro" id="IPR012337">
    <property type="entry name" value="RNaseH-like_sf"/>
</dbReference>
<gene>
    <name evidence="2" type="ORF">Ahy_B07g088234</name>
</gene>
<dbReference type="PANTHER" id="PTHR47074">
    <property type="entry name" value="BNAC02G40300D PROTEIN"/>
    <property type="match status" value="1"/>
</dbReference>
<dbReference type="SUPFAM" id="SSF53098">
    <property type="entry name" value="Ribonuclease H-like"/>
    <property type="match status" value="1"/>
</dbReference>
<evidence type="ECO:0000313" key="3">
    <source>
        <dbReference type="Proteomes" id="UP000289738"/>
    </source>
</evidence>
<keyword evidence="3" id="KW-1185">Reference proteome</keyword>
<dbReference type="InterPro" id="IPR052929">
    <property type="entry name" value="RNase_H-like_EbsB-rel"/>
</dbReference>
<proteinExistence type="predicted"/>
<comment type="caution">
    <text evidence="2">The sequence shown here is derived from an EMBL/GenBank/DDBJ whole genome shotgun (WGS) entry which is preliminary data.</text>
</comment>
<dbReference type="InterPro" id="IPR044730">
    <property type="entry name" value="RNase_H-like_dom_plant"/>
</dbReference>
<dbReference type="InterPro" id="IPR002156">
    <property type="entry name" value="RNaseH_domain"/>
</dbReference>
<dbReference type="CDD" id="cd06222">
    <property type="entry name" value="RNase_H_like"/>
    <property type="match status" value="1"/>
</dbReference>
<accession>A0A444YE13</accession>
<dbReference type="Proteomes" id="UP000289738">
    <property type="component" value="Chromosome B07"/>
</dbReference>
<organism evidence="2 3">
    <name type="scientific">Arachis hypogaea</name>
    <name type="common">Peanut</name>
    <dbReference type="NCBI Taxonomy" id="3818"/>
    <lineage>
        <taxon>Eukaryota</taxon>
        <taxon>Viridiplantae</taxon>
        <taxon>Streptophyta</taxon>
        <taxon>Embryophyta</taxon>
        <taxon>Tracheophyta</taxon>
        <taxon>Spermatophyta</taxon>
        <taxon>Magnoliopsida</taxon>
        <taxon>eudicotyledons</taxon>
        <taxon>Gunneridae</taxon>
        <taxon>Pentapetalae</taxon>
        <taxon>rosids</taxon>
        <taxon>fabids</taxon>
        <taxon>Fabales</taxon>
        <taxon>Fabaceae</taxon>
        <taxon>Papilionoideae</taxon>
        <taxon>50 kb inversion clade</taxon>
        <taxon>dalbergioids sensu lato</taxon>
        <taxon>Dalbergieae</taxon>
        <taxon>Pterocarpus clade</taxon>
        <taxon>Arachis</taxon>
    </lineage>
</organism>
<evidence type="ECO:0000259" key="1">
    <source>
        <dbReference type="Pfam" id="PF13456"/>
    </source>
</evidence>
<name>A0A444YE13_ARAHY</name>
<dbReference type="STRING" id="3818.A0A444YE13"/>
<dbReference type="PANTHER" id="PTHR47074:SF11">
    <property type="entry name" value="REVERSE TRANSCRIPTASE-LIKE PROTEIN"/>
    <property type="match status" value="1"/>
</dbReference>
<evidence type="ECO:0000313" key="2">
    <source>
        <dbReference type="EMBL" id="RYR00151.1"/>
    </source>
</evidence>
<dbReference type="GO" id="GO:0003676">
    <property type="term" value="F:nucleic acid binding"/>
    <property type="evidence" value="ECO:0007669"/>
    <property type="project" value="InterPro"/>
</dbReference>
<dbReference type="Gene3D" id="3.30.420.10">
    <property type="entry name" value="Ribonuclease H-like superfamily/Ribonuclease H"/>
    <property type="match status" value="1"/>
</dbReference>
<dbReference type="GO" id="GO:0004523">
    <property type="term" value="F:RNA-DNA hybrid ribonuclease activity"/>
    <property type="evidence" value="ECO:0007669"/>
    <property type="project" value="InterPro"/>
</dbReference>
<dbReference type="EMBL" id="SDMP01000017">
    <property type="protein sequence ID" value="RYR00151.1"/>
    <property type="molecule type" value="Genomic_DNA"/>
</dbReference>
<dbReference type="InterPro" id="IPR036397">
    <property type="entry name" value="RNaseH_sf"/>
</dbReference>
<protein>
    <recommendedName>
        <fullName evidence="1">RNase H type-1 domain-containing protein</fullName>
    </recommendedName>
</protein>
<dbReference type="AlphaFoldDB" id="A0A444YE13"/>